<protein>
    <submittedName>
        <fullName evidence="1">Uncharacterized protein</fullName>
    </submittedName>
</protein>
<evidence type="ECO:0000313" key="1">
    <source>
        <dbReference type="EMBL" id="KAE8676475.1"/>
    </source>
</evidence>
<gene>
    <name evidence="1" type="ORF">F3Y22_tig00111588pilonHSYRG00005</name>
</gene>
<dbReference type="EMBL" id="VEPZ02001379">
    <property type="protein sequence ID" value="KAE8676475.1"/>
    <property type="molecule type" value="Genomic_DNA"/>
</dbReference>
<evidence type="ECO:0000313" key="2">
    <source>
        <dbReference type="Proteomes" id="UP000436088"/>
    </source>
</evidence>
<dbReference type="Proteomes" id="UP000436088">
    <property type="component" value="Unassembled WGS sequence"/>
</dbReference>
<proteinExistence type="predicted"/>
<name>A0A6A2Y5P8_HIBSY</name>
<comment type="caution">
    <text evidence="1">The sequence shown here is derived from an EMBL/GenBank/DDBJ whole genome shotgun (WGS) entry which is preliminary data.</text>
</comment>
<organism evidence="1 2">
    <name type="scientific">Hibiscus syriacus</name>
    <name type="common">Rose of Sharon</name>
    <dbReference type="NCBI Taxonomy" id="106335"/>
    <lineage>
        <taxon>Eukaryota</taxon>
        <taxon>Viridiplantae</taxon>
        <taxon>Streptophyta</taxon>
        <taxon>Embryophyta</taxon>
        <taxon>Tracheophyta</taxon>
        <taxon>Spermatophyta</taxon>
        <taxon>Magnoliopsida</taxon>
        <taxon>eudicotyledons</taxon>
        <taxon>Gunneridae</taxon>
        <taxon>Pentapetalae</taxon>
        <taxon>rosids</taxon>
        <taxon>malvids</taxon>
        <taxon>Malvales</taxon>
        <taxon>Malvaceae</taxon>
        <taxon>Malvoideae</taxon>
        <taxon>Hibiscus</taxon>
    </lineage>
</organism>
<dbReference type="AlphaFoldDB" id="A0A6A2Y5P8"/>
<keyword evidence="2" id="KW-1185">Reference proteome</keyword>
<accession>A0A6A2Y5P8</accession>
<reference evidence="1" key="1">
    <citation type="submission" date="2019-09" db="EMBL/GenBank/DDBJ databases">
        <title>Draft genome information of white flower Hibiscus syriacus.</title>
        <authorList>
            <person name="Kim Y.-M."/>
        </authorList>
    </citation>
    <scope>NUCLEOTIDE SEQUENCE [LARGE SCALE GENOMIC DNA]</scope>
    <source>
        <strain evidence="1">YM2019G1</strain>
    </source>
</reference>
<sequence length="250" mass="28928">MNNFQDHNPIICHEIRESQFSVKVGKNHLRAIDVAVRERTEKRAVMIIIVRRKEIVFESTNTGEDEERMARVTPSGVNTHLRMGRVKIEVGKKGFESGVLSIKEVRSWEPYSTKERKEKNEEIKEKGLGIENGNPEYHFGILTLGNRDTQGPSIDTPHEYQYFSFSSEAFQHWGIDTLGMESIPMRVYQYCKANIDTKDTRIPLEKLEVSMYRCILDILRDSDTIIGRLEGYVSSEMQKSFSRIMMSTLE</sequence>